<evidence type="ECO:0000313" key="2">
    <source>
        <dbReference type="Proteomes" id="UP001107558"/>
    </source>
</evidence>
<gene>
    <name evidence="1" type="ORF">PVAND_004543</name>
</gene>
<organism evidence="1 2">
    <name type="scientific">Polypedilum vanderplanki</name>
    <name type="common">Sleeping chironomid midge</name>
    <dbReference type="NCBI Taxonomy" id="319348"/>
    <lineage>
        <taxon>Eukaryota</taxon>
        <taxon>Metazoa</taxon>
        <taxon>Ecdysozoa</taxon>
        <taxon>Arthropoda</taxon>
        <taxon>Hexapoda</taxon>
        <taxon>Insecta</taxon>
        <taxon>Pterygota</taxon>
        <taxon>Neoptera</taxon>
        <taxon>Endopterygota</taxon>
        <taxon>Diptera</taxon>
        <taxon>Nematocera</taxon>
        <taxon>Chironomoidea</taxon>
        <taxon>Chironomidae</taxon>
        <taxon>Chironominae</taxon>
        <taxon>Polypedilum</taxon>
        <taxon>Polypedilum</taxon>
    </lineage>
</organism>
<sequence>MGVKGLFSFINREKIESATKDFTIDEFVQEIKVYESKFNKKPKILINLRGFNNYYEQNIRDALFGGRLNAIKHDFECFLSILKNAGAELLFISKHHKNVYKSMIDYDYSKGMSFLSLISKIKNVEELIYKHEPFQRQPMNNLNIFVMAQSAIKFGEFRESDCHLKTNHYGHVKTANDEDVFAILGLNTSYLFLEGSWRFFYPMSEYDEYGQLAMIFKEFKRDEIFNYFDINIDQMQLLGLLSRPFPSNTDKKKILFDYFTNYTRTNKDFRKIINFIHKYAPREKFPLSDDTIKEMLQEIFGNDDDELMKDFEHFRYRNLVFVERNESLNDINELLRNNPYSYLTQRILNNLSYRISSHYLDTSANDMSSLKDLTLPWLKRTCGILFKNMNGEQVNPKISYQVDSHENYEDIEIEPEYPDFEIPSLMKLFKGEMSDDEKYKILAFLIDNSIDVDSLKKIPNDFIIHEIIIDHLLKV</sequence>
<dbReference type="EMBL" id="JADBJN010000002">
    <property type="protein sequence ID" value="KAG5674589.1"/>
    <property type="molecule type" value="Genomic_DNA"/>
</dbReference>
<keyword evidence="2" id="KW-1185">Reference proteome</keyword>
<name>A0A9J6BYG2_POLVA</name>
<accession>A0A9J6BYG2</accession>
<reference evidence="1" key="1">
    <citation type="submission" date="2021-03" db="EMBL/GenBank/DDBJ databases">
        <title>Chromosome level genome of the anhydrobiotic midge Polypedilum vanderplanki.</title>
        <authorList>
            <person name="Yoshida Y."/>
            <person name="Kikawada T."/>
            <person name="Gusev O."/>
        </authorList>
    </citation>
    <scope>NUCLEOTIDE SEQUENCE</scope>
    <source>
        <strain evidence="1">NIAS01</strain>
        <tissue evidence="1">Whole body or cell culture</tissue>
    </source>
</reference>
<comment type="caution">
    <text evidence="1">The sequence shown here is derived from an EMBL/GenBank/DDBJ whole genome shotgun (WGS) entry which is preliminary data.</text>
</comment>
<dbReference type="Proteomes" id="UP001107558">
    <property type="component" value="Chromosome 2"/>
</dbReference>
<protein>
    <submittedName>
        <fullName evidence="1">Uncharacterized protein</fullName>
    </submittedName>
</protein>
<dbReference type="OrthoDB" id="6354174at2759"/>
<evidence type="ECO:0000313" key="1">
    <source>
        <dbReference type="EMBL" id="KAG5674589.1"/>
    </source>
</evidence>
<dbReference type="AlphaFoldDB" id="A0A9J6BYG2"/>
<proteinExistence type="predicted"/>